<dbReference type="EMBL" id="CATOUU010001035">
    <property type="protein sequence ID" value="CAI9968300.1"/>
    <property type="molecule type" value="Genomic_DNA"/>
</dbReference>
<dbReference type="EMBL" id="CAXDID020000015">
    <property type="protein sequence ID" value="CAL5982980.1"/>
    <property type="molecule type" value="Genomic_DNA"/>
</dbReference>
<dbReference type="AlphaFoldDB" id="A0AA86RL85"/>
<evidence type="ECO:0000313" key="5">
    <source>
        <dbReference type="EMBL" id="CAL6035726.1"/>
    </source>
</evidence>
<gene>
    <name evidence="1" type="ORF">HINF_LOCUS23500</name>
    <name evidence="5" type="ORF">HINF_LOCUS36066</name>
    <name evidence="6" type="ORF">HINF_LOCUS39327</name>
    <name evidence="2" type="ORF">HINF_LOCUS55945</name>
    <name evidence="3" type="ORF">HINF_LOCUS64301</name>
    <name evidence="4" type="ORF">HINF_LOCUS7401</name>
</gene>
<protein>
    <submittedName>
        <fullName evidence="4">Hypothetical_protein</fullName>
    </submittedName>
</protein>
<name>A0AA86RL85_9EUKA</name>
<dbReference type="Proteomes" id="UP001642409">
    <property type="component" value="Unassembled WGS sequence"/>
</dbReference>
<comment type="caution">
    <text evidence="3">The sequence shown here is derived from an EMBL/GenBank/DDBJ whole genome shotgun (WGS) entry which is preliminary data.</text>
</comment>
<evidence type="ECO:0000313" key="4">
    <source>
        <dbReference type="EMBL" id="CAL5982980.1"/>
    </source>
</evidence>
<evidence type="ECO:0000313" key="1">
    <source>
        <dbReference type="EMBL" id="CAI9935855.1"/>
    </source>
</evidence>
<evidence type="ECO:0000313" key="7">
    <source>
        <dbReference type="Proteomes" id="UP001642409"/>
    </source>
</evidence>
<accession>A0AA86RL85</accession>
<proteinExistence type="predicted"/>
<sequence>MPFVETPQKITLIDIQPTFTTIYATSEDPKMYQAPCPAFEDGFLTDIAAFAQHAIAYAQTRELQLDEVLSIVVPASISRSFKQYLLQTFFESLPNTRYVRLEYKCSFYLYGQQVSTAVVIEQDQFIQLTPVMNGFIQKELLAYCSQEDLPQKITELYEKVNFFAKKQLSNALLFCYQNDYEDAVSDQVEQKTIYADDKLQMLTDGIAAYFALGNVQEEAFERNETVEQWLLKM</sequence>
<keyword evidence="7" id="KW-1185">Reference proteome</keyword>
<reference evidence="4 7" key="2">
    <citation type="submission" date="2024-07" db="EMBL/GenBank/DDBJ databases">
        <authorList>
            <person name="Akdeniz Z."/>
        </authorList>
    </citation>
    <scope>NUCLEOTIDE SEQUENCE [LARGE SCALE GENOMIC DNA]</scope>
</reference>
<dbReference type="EMBL" id="CATOUU010000627">
    <property type="protein sequence ID" value="CAI9935855.1"/>
    <property type="molecule type" value="Genomic_DNA"/>
</dbReference>
<reference evidence="3" key="1">
    <citation type="submission" date="2023-06" db="EMBL/GenBank/DDBJ databases">
        <authorList>
            <person name="Kurt Z."/>
        </authorList>
    </citation>
    <scope>NUCLEOTIDE SEQUENCE</scope>
</reference>
<dbReference type="EMBL" id="CAXDID020000132">
    <property type="protein sequence ID" value="CAL6035726.1"/>
    <property type="molecule type" value="Genomic_DNA"/>
</dbReference>
<dbReference type="EMBL" id="CATOUU010001174">
    <property type="protein sequence ID" value="CAI9976656.1"/>
    <property type="molecule type" value="Genomic_DNA"/>
</dbReference>
<evidence type="ECO:0000313" key="6">
    <source>
        <dbReference type="EMBL" id="CAL6041889.1"/>
    </source>
</evidence>
<organism evidence="3">
    <name type="scientific">Hexamita inflata</name>
    <dbReference type="NCBI Taxonomy" id="28002"/>
    <lineage>
        <taxon>Eukaryota</taxon>
        <taxon>Metamonada</taxon>
        <taxon>Diplomonadida</taxon>
        <taxon>Hexamitidae</taxon>
        <taxon>Hexamitinae</taxon>
        <taxon>Hexamita</taxon>
    </lineage>
</organism>
<evidence type="ECO:0000313" key="2">
    <source>
        <dbReference type="EMBL" id="CAI9968300.1"/>
    </source>
</evidence>
<evidence type="ECO:0000313" key="3">
    <source>
        <dbReference type="EMBL" id="CAI9976656.1"/>
    </source>
</evidence>
<dbReference type="EMBL" id="CAXDID020000152">
    <property type="protein sequence ID" value="CAL6041889.1"/>
    <property type="molecule type" value="Genomic_DNA"/>
</dbReference>